<dbReference type="EMBL" id="JAAIYP010000037">
    <property type="protein sequence ID" value="NFV80538.1"/>
    <property type="molecule type" value="Genomic_DNA"/>
</dbReference>
<evidence type="ECO:0000313" key="1">
    <source>
        <dbReference type="EMBL" id="NFV80538.1"/>
    </source>
</evidence>
<reference evidence="1 2" key="1">
    <citation type="submission" date="2020-02" db="EMBL/GenBank/DDBJ databases">
        <authorList>
            <person name="Dziuba M."/>
            <person name="Kuznetsov B."/>
            <person name="Mardanov A."/>
            <person name="Ravin N."/>
            <person name="Grouzdev D."/>
        </authorList>
    </citation>
    <scope>NUCLEOTIDE SEQUENCE [LARGE SCALE GENOMIC DNA]</scope>
    <source>
        <strain evidence="1 2">SpK</strain>
    </source>
</reference>
<evidence type="ECO:0000313" key="2">
    <source>
        <dbReference type="Proteomes" id="UP000480684"/>
    </source>
</evidence>
<proteinExistence type="predicted"/>
<dbReference type="RefSeq" id="WP_163678963.1">
    <property type="nucleotide sequence ID" value="NZ_JAAIYP010000037.1"/>
</dbReference>
<accession>A0A7C9QTV8</accession>
<comment type="caution">
    <text evidence="1">The sequence shown here is derived from an EMBL/GenBank/DDBJ whole genome shotgun (WGS) entry which is preliminary data.</text>
</comment>
<gene>
    <name evidence="1" type="ORF">G4223_10500</name>
</gene>
<keyword evidence="2" id="KW-1185">Reference proteome</keyword>
<name>A0A7C9QTV8_9PROT</name>
<organism evidence="1 2">
    <name type="scientific">Magnetospirillum aberrantis SpK</name>
    <dbReference type="NCBI Taxonomy" id="908842"/>
    <lineage>
        <taxon>Bacteria</taxon>
        <taxon>Pseudomonadati</taxon>
        <taxon>Pseudomonadota</taxon>
        <taxon>Alphaproteobacteria</taxon>
        <taxon>Rhodospirillales</taxon>
        <taxon>Rhodospirillaceae</taxon>
        <taxon>Magnetospirillum</taxon>
    </lineage>
</organism>
<dbReference type="AlphaFoldDB" id="A0A7C9QTV8"/>
<dbReference type="Proteomes" id="UP000480684">
    <property type="component" value="Unassembled WGS sequence"/>
</dbReference>
<protein>
    <submittedName>
        <fullName evidence="1">Uncharacterized protein</fullName>
    </submittedName>
</protein>
<sequence>MTITHPSPSSPSSSGAKACEAVANTMIGHFVTRLEVEAHRAGGTLTVAAIRALAERFMADEAARFAPVLRRSWDACTKMREARQWESARHNPFDRILIKPFAHLFPPRQGDDGVSGVLSRRMLPGFHMAVDKMIGPALFEQCQRKSQAILDRHRADDGTDWAQVHADRETLALCFDVLVVVAHSFANFDRRRDWFVTLVNSHLGPAEAGAIDAHWQLTEHGFAEMMRALFADLKALLAGDAAALRKRYGEHTVEALEGFFRRLDA</sequence>